<dbReference type="KEGG" id="tet:TTHERM_00643540"/>
<name>Q23EX7_TETTS</name>
<dbReference type="HOGENOM" id="CLU_018398_6_0_1"/>
<comment type="similarity">
    <text evidence="1">Belongs to the eukaryotic/archaeal PrmC-related family.</text>
</comment>
<keyword evidence="7" id="KW-1185">Reference proteome</keyword>
<dbReference type="InParanoid" id="Q23EX7"/>
<protein>
    <submittedName>
        <fullName evidence="6">Methyltransferase small domain protein</fullName>
    </submittedName>
</protein>
<organism evidence="6 7">
    <name type="scientific">Tetrahymena thermophila (strain SB210)</name>
    <dbReference type="NCBI Taxonomy" id="312017"/>
    <lineage>
        <taxon>Eukaryota</taxon>
        <taxon>Sar</taxon>
        <taxon>Alveolata</taxon>
        <taxon>Ciliophora</taxon>
        <taxon>Intramacronucleata</taxon>
        <taxon>Oligohymenophorea</taxon>
        <taxon>Hymenostomatida</taxon>
        <taxon>Tetrahymenina</taxon>
        <taxon>Tetrahymenidae</taxon>
        <taxon>Tetrahymena</taxon>
    </lineage>
</organism>
<dbReference type="Proteomes" id="UP000009168">
    <property type="component" value="Unassembled WGS sequence"/>
</dbReference>
<dbReference type="EMBL" id="GG662707">
    <property type="protein sequence ID" value="EAR95128.1"/>
    <property type="molecule type" value="Genomic_DNA"/>
</dbReference>
<dbReference type="InterPro" id="IPR052190">
    <property type="entry name" value="Euk-Arch_PrmC-MTase"/>
</dbReference>
<dbReference type="eggNOG" id="KOG3191">
    <property type="taxonomic scope" value="Eukaryota"/>
</dbReference>
<dbReference type="GO" id="GO:0008276">
    <property type="term" value="F:protein methyltransferase activity"/>
    <property type="evidence" value="ECO:0007669"/>
    <property type="project" value="TreeGrafter"/>
</dbReference>
<keyword evidence="2 6" id="KW-0489">Methyltransferase</keyword>
<dbReference type="GO" id="GO:0035657">
    <property type="term" value="C:eRF1 methyltransferase complex"/>
    <property type="evidence" value="ECO:0007669"/>
    <property type="project" value="TreeGrafter"/>
</dbReference>
<dbReference type="InterPro" id="IPR007848">
    <property type="entry name" value="Small_mtfrase_dom"/>
</dbReference>
<evidence type="ECO:0000256" key="4">
    <source>
        <dbReference type="ARBA" id="ARBA00022691"/>
    </source>
</evidence>
<accession>Q23EX7</accession>
<dbReference type="STRING" id="312017.Q23EX7"/>
<dbReference type="CDD" id="cd02440">
    <property type="entry name" value="AdoMet_MTases"/>
    <property type="match status" value="1"/>
</dbReference>
<dbReference type="InterPro" id="IPR029063">
    <property type="entry name" value="SAM-dependent_MTases_sf"/>
</dbReference>
<dbReference type="PANTHER" id="PTHR45875:SF1">
    <property type="entry name" value="METHYLTRANSFERASE N6AMT1"/>
    <property type="match status" value="1"/>
</dbReference>
<dbReference type="OrthoDB" id="284199at2759"/>
<evidence type="ECO:0000259" key="5">
    <source>
        <dbReference type="Pfam" id="PF05175"/>
    </source>
</evidence>
<evidence type="ECO:0000256" key="1">
    <source>
        <dbReference type="ARBA" id="ARBA00006149"/>
    </source>
</evidence>
<sequence>MENLDVVYNTNNYLKYDFLDYLPFIEKGELDQVYRPNDDSYLMIEALNLEAENSIEQGALIVEIGSGSGILINHLVSFLDKKNKSSSLAIAIDINYDANILTQKYANHYHLSQVECVNTDVAEGLYNRLKGQADVVICNPPYVPTEDEEVASAYQKLYQKDKLLKEGKMEEMKKINCIEASYAGGEDGMVVTQNMIDTSLDLLAPNGSLYIFLIFENGVESIVKAIQQERPEFKCQVLLKQRKYNELQYVLKCSRLK</sequence>
<dbReference type="FunCoup" id="Q23EX7">
    <property type="interactions" value="110"/>
</dbReference>
<evidence type="ECO:0000313" key="7">
    <source>
        <dbReference type="Proteomes" id="UP000009168"/>
    </source>
</evidence>
<feature type="domain" description="Methyltransferase small" evidence="5">
    <location>
        <begin position="44"/>
        <end position="162"/>
    </location>
</feature>
<dbReference type="GO" id="GO:0008757">
    <property type="term" value="F:S-adenosylmethionine-dependent methyltransferase activity"/>
    <property type="evidence" value="ECO:0007669"/>
    <property type="project" value="TreeGrafter"/>
</dbReference>
<dbReference type="SUPFAM" id="SSF53335">
    <property type="entry name" value="S-adenosyl-L-methionine-dependent methyltransferases"/>
    <property type="match status" value="1"/>
</dbReference>
<evidence type="ECO:0000256" key="3">
    <source>
        <dbReference type="ARBA" id="ARBA00022679"/>
    </source>
</evidence>
<evidence type="ECO:0000313" key="6">
    <source>
        <dbReference type="EMBL" id="EAR95128.1"/>
    </source>
</evidence>
<dbReference type="GO" id="GO:0003676">
    <property type="term" value="F:nucleic acid binding"/>
    <property type="evidence" value="ECO:0007669"/>
    <property type="project" value="InterPro"/>
</dbReference>
<proteinExistence type="inferred from homology"/>
<dbReference type="Pfam" id="PF05175">
    <property type="entry name" value="MTS"/>
    <property type="match status" value="1"/>
</dbReference>
<dbReference type="PROSITE" id="PS00092">
    <property type="entry name" value="N6_MTASE"/>
    <property type="match status" value="1"/>
</dbReference>
<dbReference type="Gene3D" id="3.40.50.150">
    <property type="entry name" value="Vaccinia Virus protein VP39"/>
    <property type="match status" value="1"/>
</dbReference>
<dbReference type="RefSeq" id="XP_001015373.1">
    <property type="nucleotide sequence ID" value="XM_001015373.1"/>
</dbReference>
<dbReference type="OMA" id="KFWREST"/>
<dbReference type="InterPro" id="IPR002052">
    <property type="entry name" value="DNA_methylase_N6_adenine_CS"/>
</dbReference>
<dbReference type="GO" id="GO:0032259">
    <property type="term" value="P:methylation"/>
    <property type="evidence" value="ECO:0007669"/>
    <property type="project" value="UniProtKB-KW"/>
</dbReference>
<dbReference type="PANTHER" id="PTHR45875">
    <property type="entry name" value="METHYLTRANSFERASE N6AMT1"/>
    <property type="match status" value="1"/>
</dbReference>
<keyword evidence="3" id="KW-0808">Transferase</keyword>
<dbReference type="AlphaFoldDB" id="Q23EX7"/>
<dbReference type="GeneID" id="7839717"/>
<gene>
    <name evidence="6" type="ORF">TTHERM_00643540</name>
</gene>
<keyword evidence="4" id="KW-0949">S-adenosyl-L-methionine</keyword>
<reference evidence="7" key="1">
    <citation type="journal article" date="2006" name="PLoS Biol.">
        <title>Macronuclear genome sequence of the ciliate Tetrahymena thermophila, a model eukaryote.</title>
        <authorList>
            <person name="Eisen J.A."/>
            <person name="Coyne R.S."/>
            <person name="Wu M."/>
            <person name="Wu D."/>
            <person name="Thiagarajan M."/>
            <person name="Wortman J.R."/>
            <person name="Badger J.H."/>
            <person name="Ren Q."/>
            <person name="Amedeo P."/>
            <person name="Jones K.M."/>
            <person name="Tallon L.J."/>
            <person name="Delcher A.L."/>
            <person name="Salzberg S.L."/>
            <person name="Silva J.C."/>
            <person name="Haas B.J."/>
            <person name="Majoros W.H."/>
            <person name="Farzad M."/>
            <person name="Carlton J.M."/>
            <person name="Smith R.K. Jr."/>
            <person name="Garg J."/>
            <person name="Pearlman R.E."/>
            <person name="Karrer K.M."/>
            <person name="Sun L."/>
            <person name="Manning G."/>
            <person name="Elde N.C."/>
            <person name="Turkewitz A.P."/>
            <person name="Asai D.J."/>
            <person name="Wilkes D.E."/>
            <person name="Wang Y."/>
            <person name="Cai H."/>
            <person name="Collins K."/>
            <person name="Stewart B.A."/>
            <person name="Lee S.R."/>
            <person name="Wilamowska K."/>
            <person name="Weinberg Z."/>
            <person name="Ruzzo W.L."/>
            <person name="Wloga D."/>
            <person name="Gaertig J."/>
            <person name="Frankel J."/>
            <person name="Tsao C.-C."/>
            <person name="Gorovsky M.A."/>
            <person name="Keeling P.J."/>
            <person name="Waller R.F."/>
            <person name="Patron N.J."/>
            <person name="Cherry J.M."/>
            <person name="Stover N.A."/>
            <person name="Krieger C.J."/>
            <person name="del Toro C."/>
            <person name="Ryder H.F."/>
            <person name="Williamson S.C."/>
            <person name="Barbeau R.A."/>
            <person name="Hamilton E.P."/>
            <person name="Orias E."/>
        </authorList>
    </citation>
    <scope>NUCLEOTIDE SEQUENCE [LARGE SCALE GENOMIC DNA]</scope>
    <source>
        <strain evidence="7">SB210</strain>
    </source>
</reference>
<evidence type="ECO:0000256" key="2">
    <source>
        <dbReference type="ARBA" id="ARBA00022603"/>
    </source>
</evidence>